<reference evidence="2 3" key="1">
    <citation type="journal article" date="2018" name="Antonie Van Leeuwenhoek">
        <title>Larkinella terrae sp. nov., isolated from soil on Jeju Island, South Korea.</title>
        <authorList>
            <person name="Ten L.N."/>
            <person name="Jeon J."/>
            <person name="Park S.J."/>
            <person name="Park S."/>
            <person name="Lee S.Y."/>
            <person name="Kim M.K."/>
            <person name="Jung H.Y."/>
        </authorList>
    </citation>
    <scope>NUCLEOTIDE SEQUENCE [LARGE SCALE GENOMIC DNA]</scope>
    <source>
        <strain evidence="2 3">KCTC 52001</strain>
    </source>
</reference>
<organism evidence="2 3">
    <name type="scientific">Larkinella terrae</name>
    <dbReference type="NCBI Taxonomy" id="2025311"/>
    <lineage>
        <taxon>Bacteria</taxon>
        <taxon>Pseudomonadati</taxon>
        <taxon>Bacteroidota</taxon>
        <taxon>Cytophagia</taxon>
        <taxon>Cytophagales</taxon>
        <taxon>Spirosomataceae</taxon>
        <taxon>Larkinella</taxon>
    </lineage>
</organism>
<dbReference type="OrthoDB" id="955367at2"/>
<name>A0A7K0EDN9_9BACT</name>
<feature type="coiled-coil region" evidence="1">
    <location>
        <begin position="88"/>
        <end position="125"/>
    </location>
</feature>
<dbReference type="AlphaFoldDB" id="A0A7K0EDN9"/>
<keyword evidence="3" id="KW-1185">Reference proteome</keyword>
<dbReference type="Proteomes" id="UP000441754">
    <property type="component" value="Unassembled WGS sequence"/>
</dbReference>
<dbReference type="EMBL" id="WJXZ01000001">
    <property type="protein sequence ID" value="MRS59885.1"/>
    <property type="molecule type" value="Genomic_DNA"/>
</dbReference>
<evidence type="ECO:0000313" key="2">
    <source>
        <dbReference type="EMBL" id="MRS59885.1"/>
    </source>
</evidence>
<accession>A0A7K0EDN9</accession>
<proteinExistence type="predicted"/>
<evidence type="ECO:0000313" key="3">
    <source>
        <dbReference type="Proteomes" id="UP000441754"/>
    </source>
</evidence>
<protein>
    <submittedName>
        <fullName evidence="2">Uncharacterized protein</fullName>
    </submittedName>
</protein>
<keyword evidence="1" id="KW-0175">Coiled coil</keyword>
<evidence type="ECO:0000256" key="1">
    <source>
        <dbReference type="SAM" id="Coils"/>
    </source>
</evidence>
<sequence length="320" mass="36634">MAKKSYYIDEKRLPADANLDRLVRYLDSERDSERGNQARLRKSFETLQRKYIRLQEEILGAETIQKLQQYRLQNELPQLSELRYLTPAEQLRERKQRLDQSLVFAKRLNVNLDSLNRLHKQAEAEIKSLLPKPDAELGEIELKKLGQEPDFSPLNLKNPIKPRITTKPLQPFGGGVNLPQSPPYAWWDRGSLWIITGEGKLLRNDSLLNGDWGQSGSCVWVRNKNASDHDVIFGSHSTGFLIPYTPQKAGKIRLQFHVKCLYAEHCINAYNEWGWSSYSSYARDSIEVGAIWNWEDDKVFAMSNVFLATTVGAGNGDSSP</sequence>
<comment type="caution">
    <text evidence="2">The sequence shown here is derived from an EMBL/GenBank/DDBJ whole genome shotgun (WGS) entry which is preliminary data.</text>
</comment>
<gene>
    <name evidence="2" type="ORF">GJJ30_01165</name>
</gene>